<dbReference type="PANTHER" id="PTHR45436:SF5">
    <property type="entry name" value="SENSOR HISTIDINE KINASE TRCS"/>
    <property type="match status" value="1"/>
</dbReference>
<feature type="domain" description="HAMP" evidence="13">
    <location>
        <begin position="195"/>
        <end position="249"/>
    </location>
</feature>
<evidence type="ECO:0000259" key="13">
    <source>
        <dbReference type="PROSITE" id="PS50885"/>
    </source>
</evidence>
<dbReference type="PROSITE" id="PS50109">
    <property type="entry name" value="HIS_KIN"/>
    <property type="match status" value="1"/>
</dbReference>
<gene>
    <name evidence="14" type="ordered locus">MROS_0622</name>
</gene>
<feature type="transmembrane region" description="Helical" evidence="11">
    <location>
        <begin position="174"/>
        <end position="193"/>
    </location>
</feature>
<dbReference type="CDD" id="cd06225">
    <property type="entry name" value="HAMP"/>
    <property type="match status" value="1"/>
</dbReference>
<dbReference type="Pfam" id="PF02518">
    <property type="entry name" value="HATPase_c"/>
    <property type="match status" value="1"/>
</dbReference>
<dbReference type="Proteomes" id="UP000009011">
    <property type="component" value="Chromosome"/>
</dbReference>
<dbReference type="RefSeq" id="WP_014855302.1">
    <property type="nucleotide sequence ID" value="NC_018178.1"/>
</dbReference>
<keyword evidence="15" id="KW-1185">Reference proteome</keyword>
<keyword evidence="8 11" id="KW-1133">Transmembrane helix</keyword>
<evidence type="ECO:0000259" key="12">
    <source>
        <dbReference type="PROSITE" id="PS50109"/>
    </source>
</evidence>
<dbReference type="SUPFAM" id="SSF158472">
    <property type="entry name" value="HAMP domain-like"/>
    <property type="match status" value="1"/>
</dbReference>
<dbReference type="KEGG" id="mro:MROS_0622"/>
<dbReference type="CDD" id="cd00075">
    <property type="entry name" value="HATPase"/>
    <property type="match status" value="1"/>
</dbReference>
<dbReference type="CDD" id="cd00082">
    <property type="entry name" value="HisKA"/>
    <property type="match status" value="1"/>
</dbReference>
<evidence type="ECO:0000256" key="10">
    <source>
        <dbReference type="ARBA" id="ARBA00023136"/>
    </source>
</evidence>
<evidence type="ECO:0000256" key="6">
    <source>
        <dbReference type="ARBA" id="ARBA00022692"/>
    </source>
</evidence>
<keyword evidence="5" id="KW-0808">Transferase</keyword>
<evidence type="ECO:0000256" key="8">
    <source>
        <dbReference type="ARBA" id="ARBA00022989"/>
    </source>
</evidence>
<keyword evidence="7 14" id="KW-0418">Kinase</keyword>
<feature type="transmembrane region" description="Helical" evidence="11">
    <location>
        <begin position="12"/>
        <end position="37"/>
    </location>
</feature>
<evidence type="ECO:0000256" key="1">
    <source>
        <dbReference type="ARBA" id="ARBA00000085"/>
    </source>
</evidence>
<evidence type="ECO:0000256" key="4">
    <source>
        <dbReference type="ARBA" id="ARBA00022553"/>
    </source>
</evidence>
<dbReference type="AlphaFoldDB" id="I6Z3Y9"/>
<dbReference type="Gene3D" id="3.30.565.10">
    <property type="entry name" value="Histidine kinase-like ATPase, C-terminal domain"/>
    <property type="match status" value="1"/>
</dbReference>
<keyword evidence="6 11" id="KW-0812">Transmembrane</keyword>
<dbReference type="InterPro" id="IPR036890">
    <property type="entry name" value="HATPase_C_sf"/>
</dbReference>
<proteinExistence type="predicted"/>
<dbReference type="eggNOG" id="COG2205">
    <property type="taxonomic scope" value="Bacteria"/>
</dbReference>
<reference evidence="14 15" key="1">
    <citation type="journal article" date="2013" name="PLoS ONE">
        <title>Genomic analysis of Melioribacter roseus, facultatively anaerobic organotrophic bacterium representing a novel deep lineage within Bacteriodetes/Chlorobi group.</title>
        <authorList>
            <person name="Kadnikov V.V."/>
            <person name="Mardanov A.V."/>
            <person name="Podosokorskaya O.A."/>
            <person name="Gavrilov S.N."/>
            <person name="Kublanov I.V."/>
            <person name="Beletsky A.V."/>
            <person name="Bonch-Osmolovskaya E.A."/>
            <person name="Ravin N.V."/>
        </authorList>
    </citation>
    <scope>NUCLEOTIDE SEQUENCE [LARGE SCALE GENOMIC DNA]</scope>
    <source>
        <strain evidence="15">JCM 17771 / P3M-2</strain>
    </source>
</reference>
<dbReference type="InterPro" id="IPR050428">
    <property type="entry name" value="TCS_sensor_his_kinase"/>
</dbReference>
<keyword evidence="10 11" id="KW-0472">Membrane</keyword>
<dbReference type="Gene3D" id="6.10.340.10">
    <property type="match status" value="1"/>
</dbReference>
<dbReference type="InterPro" id="IPR004358">
    <property type="entry name" value="Sig_transdc_His_kin-like_C"/>
</dbReference>
<accession>I6Z3Y9</accession>
<evidence type="ECO:0000256" key="9">
    <source>
        <dbReference type="ARBA" id="ARBA00023012"/>
    </source>
</evidence>
<dbReference type="Pfam" id="PF00512">
    <property type="entry name" value="HisKA"/>
    <property type="match status" value="1"/>
</dbReference>
<dbReference type="Pfam" id="PF08521">
    <property type="entry name" value="2CSK_N"/>
    <property type="match status" value="1"/>
</dbReference>
<dbReference type="EMBL" id="CP003557">
    <property type="protein sequence ID" value="AFN73865.1"/>
    <property type="molecule type" value="Genomic_DNA"/>
</dbReference>
<dbReference type="GO" id="GO:0000155">
    <property type="term" value="F:phosphorelay sensor kinase activity"/>
    <property type="evidence" value="ECO:0007669"/>
    <property type="project" value="InterPro"/>
</dbReference>
<dbReference type="eggNOG" id="COG5000">
    <property type="taxonomic scope" value="Bacteria"/>
</dbReference>
<dbReference type="EC" id="2.7.13.3" evidence="3"/>
<evidence type="ECO:0000313" key="15">
    <source>
        <dbReference type="Proteomes" id="UP000009011"/>
    </source>
</evidence>
<dbReference type="InterPro" id="IPR003660">
    <property type="entry name" value="HAMP_dom"/>
</dbReference>
<comment type="subcellular location">
    <subcellularLocation>
        <location evidence="2">Membrane</location>
    </subcellularLocation>
</comment>
<dbReference type="InterPro" id="IPR005467">
    <property type="entry name" value="His_kinase_dom"/>
</dbReference>
<evidence type="ECO:0000313" key="14">
    <source>
        <dbReference type="EMBL" id="AFN73865.1"/>
    </source>
</evidence>
<evidence type="ECO:0000256" key="3">
    <source>
        <dbReference type="ARBA" id="ARBA00012438"/>
    </source>
</evidence>
<evidence type="ECO:0000256" key="5">
    <source>
        <dbReference type="ARBA" id="ARBA00022679"/>
    </source>
</evidence>
<comment type="catalytic activity">
    <reaction evidence="1">
        <text>ATP + protein L-histidine = ADP + protein N-phospho-L-histidine.</text>
        <dbReference type="EC" id="2.7.13.3"/>
    </reaction>
</comment>
<name>I6Z3Y9_MELRP</name>
<dbReference type="PANTHER" id="PTHR45436">
    <property type="entry name" value="SENSOR HISTIDINE KINASE YKOH"/>
    <property type="match status" value="1"/>
</dbReference>
<dbReference type="GO" id="GO:0005886">
    <property type="term" value="C:plasma membrane"/>
    <property type="evidence" value="ECO:0007669"/>
    <property type="project" value="TreeGrafter"/>
</dbReference>
<sequence length="466" mass="53496">MVNKFKNILSGTFFRTTLLIGGSLLLLLIIFNIIVYFELRHEADNLMDTRLRHEIEHIYLSLTIENDTLKIIRPEELRESDLASITDEPFFLQVFDKRGKILLSSDNIKYIGSMKLDAPFFSDKYLFKDENVNDRRLRVGYQNLFREDGAYFATLKLGMFNDTYYDIIRNIMSINLYLLPLFIVIIFTAGLLITRRIYSPINKIIETANNINASNLNKKISIHIHDEDILGKLTSTLNNLFQRLNDQIKHITLFTDNASHQIMNPLTIINSELEYLLNKSNLSEDHIKSIEILKEQTERIIEIVKSLLIMTKLRGNPGANTVVNLTELTNEIIASYDSEPIDAEIEDDVYIRCHEDYMKILITNLIDNALKYSNYDNVNLCIKKEGKRCVIKVADRGIGVRNEEKKKIFEKFYRSSSAEIAGIKGAGIGLSLVYEIVNSLNGSIEILDNEPQGAIFIIKLPTIELV</sequence>
<dbReference type="STRING" id="1191523.MROS_0622"/>
<dbReference type="Gene3D" id="1.10.287.130">
    <property type="match status" value="1"/>
</dbReference>
<feature type="domain" description="Histidine kinase" evidence="12">
    <location>
        <begin position="257"/>
        <end position="464"/>
    </location>
</feature>
<dbReference type="SMART" id="SM00387">
    <property type="entry name" value="HATPase_c"/>
    <property type="match status" value="1"/>
</dbReference>
<evidence type="ECO:0000256" key="7">
    <source>
        <dbReference type="ARBA" id="ARBA00022777"/>
    </source>
</evidence>
<dbReference type="PROSITE" id="PS50885">
    <property type="entry name" value="HAMP"/>
    <property type="match status" value="1"/>
</dbReference>
<evidence type="ECO:0000256" key="2">
    <source>
        <dbReference type="ARBA" id="ARBA00004370"/>
    </source>
</evidence>
<dbReference type="InterPro" id="IPR003661">
    <property type="entry name" value="HisK_dim/P_dom"/>
</dbReference>
<organism evidence="14 15">
    <name type="scientific">Melioribacter roseus (strain DSM 23840 / JCM 17771 / VKM B-2668 / P3M-2)</name>
    <dbReference type="NCBI Taxonomy" id="1191523"/>
    <lineage>
        <taxon>Bacteria</taxon>
        <taxon>Pseudomonadati</taxon>
        <taxon>Ignavibacteriota</taxon>
        <taxon>Ignavibacteria</taxon>
        <taxon>Ignavibacteriales</taxon>
        <taxon>Melioribacteraceae</taxon>
        <taxon>Melioribacter</taxon>
    </lineage>
</organism>
<protein>
    <recommendedName>
        <fullName evidence="3">histidine kinase</fullName>
        <ecNumber evidence="3">2.7.13.3</ecNumber>
    </recommendedName>
</protein>
<keyword evidence="4" id="KW-0597">Phosphoprotein</keyword>
<dbReference type="HOGENOM" id="CLU_000445_89_6_10"/>
<dbReference type="InterPro" id="IPR036097">
    <property type="entry name" value="HisK_dim/P_sf"/>
</dbReference>
<dbReference type="SUPFAM" id="SSF55874">
    <property type="entry name" value="ATPase domain of HSP90 chaperone/DNA topoisomerase II/histidine kinase"/>
    <property type="match status" value="1"/>
</dbReference>
<evidence type="ECO:0000256" key="11">
    <source>
        <dbReference type="SAM" id="Phobius"/>
    </source>
</evidence>
<dbReference type="SMART" id="SM00388">
    <property type="entry name" value="HisKA"/>
    <property type="match status" value="1"/>
</dbReference>
<keyword evidence="9" id="KW-0902">Two-component regulatory system</keyword>
<dbReference type="InterPro" id="IPR013727">
    <property type="entry name" value="2CSK_N"/>
</dbReference>
<dbReference type="PRINTS" id="PR00344">
    <property type="entry name" value="BCTRLSENSOR"/>
</dbReference>
<dbReference type="SUPFAM" id="SSF47384">
    <property type="entry name" value="Homodimeric domain of signal transducing histidine kinase"/>
    <property type="match status" value="1"/>
</dbReference>
<dbReference type="InterPro" id="IPR003594">
    <property type="entry name" value="HATPase_dom"/>
</dbReference>